<dbReference type="AlphaFoldDB" id="A0A7C9RV63"/>
<protein>
    <submittedName>
        <fullName evidence="4">Xanthine dehydrogenase family protein molybdopterin-binding subunit</fullName>
    </submittedName>
</protein>
<proteinExistence type="predicted"/>
<comment type="caution">
    <text evidence="4">The sequence shown here is derived from an EMBL/GenBank/DDBJ whole genome shotgun (WGS) entry which is preliminary data.</text>
</comment>
<dbReference type="InterPro" id="IPR008274">
    <property type="entry name" value="AldOxase/xan_DH_MoCoBD1"/>
</dbReference>
<dbReference type="Gene3D" id="3.90.1170.50">
    <property type="entry name" value="Aldehyde oxidase/xanthine dehydrogenase, a/b hammerhead"/>
    <property type="match status" value="1"/>
</dbReference>
<dbReference type="EMBL" id="JAAMPJ010000010">
    <property type="protein sequence ID" value="NGY63527.1"/>
    <property type="molecule type" value="Genomic_DNA"/>
</dbReference>
<evidence type="ECO:0000259" key="3">
    <source>
        <dbReference type="SMART" id="SM01008"/>
    </source>
</evidence>
<evidence type="ECO:0000256" key="1">
    <source>
        <dbReference type="ARBA" id="ARBA00022505"/>
    </source>
</evidence>
<dbReference type="InterPro" id="IPR000674">
    <property type="entry name" value="Ald_Oxase/Xan_DH_a/b"/>
</dbReference>
<dbReference type="SUPFAM" id="SSF56003">
    <property type="entry name" value="Molybdenum cofactor-binding domain"/>
    <property type="match status" value="1"/>
</dbReference>
<gene>
    <name evidence="4" type="ORF">G7043_31875</name>
</gene>
<keyword evidence="5" id="KW-1185">Reference proteome</keyword>
<dbReference type="Pfam" id="PF20256">
    <property type="entry name" value="MoCoBD_2"/>
    <property type="match status" value="1"/>
</dbReference>
<dbReference type="PANTHER" id="PTHR11908:SF132">
    <property type="entry name" value="ALDEHYDE OXIDASE 1-RELATED"/>
    <property type="match status" value="1"/>
</dbReference>
<dbReference type="InterPro" id="IPR037165">
    <property type="entry name" value="AldOxase/xan_DH_Mopterin-bd_sf"/>
</dbReference>
<evidence type="ECO:0000313" key="4">
    <source>
        <dbReference type="EMBL" id="NGY63527.1"/>
    </source>
</evidence>
<reference evidence="4 5" key="1">
    <citation type="submission" date="2020-03" db="EMBL/GenBank/DDBJ databases">
        <title>Isolation and identification of active actinomycetes.</title>
        <authorList>
            <person name="Sun X."/>
        </authorList>
    </citation>
    <scope>NUCLEOTIDE SEQUENCE [LARGE SCALE GENOMIC DNA]</scope>
    <source>
        <strain evidence="4 5">NEAU-D13</strain>
    </source>
</reference>
<dbReference type="InterPro" id="IPR046867">
    <property type="entry name" value="AldOxase/xan_DH_MoCoBD2"/>
</dbReference>
<dbReference type="Pfam" id="PF02738">
    <property type="entry name" value="MoCoBD_1"/>
    <property type="match status" value="1"/>
</dbReference>
<keyword evidence="1" id="KW-0500">Molybdenum</keyword>
<organism evidence="4 5">
    <name type="scientific">Lentzea alba</name>
    <dbReference type="NCBI Taxonomy" id="2714351"/>
    <lineage>
        <taxon>Bacteria</taxon>
        <taxon>Bacillati</taxon>
        <taxon>Actinomycetota</taxon>
        <taxon>Actinomycetes</taxon>
        <taxon>Pseudonocardiales</taxon>
        <taxon>Pseudonocardiaceae</taxon>
        <taxon>Lentzea</taxon>
    </lineage>
</organism>
<dbReference type="PANTHER" id="PTHR11908">
    <property type="entry name" value="XANTHINE DEHYDROGENASE"/>
    <property type="match status" value="1"/>
</dbReference>
<feature type="domain" description="Aldehyde oxidase/xanthine dehydrogenase a/b hammerhead" evidence="3">
    <location>
        <begin position="16"/>
        <end position="124"/>
    </location>
</feature>
<dbReference type="InterPro" id="IPR016208">
    <property type="entry name" value="Ald_Oxase/xanthine_DH-like"/>
</dbReference>
<evidence type="ECO:0000313" key="5">
    <source>
        <dbReference type="Proteomes" id="UP000481360"/>
    </source>
</evidence>
<dbReference type="InterPro" id="IPR036856">
    <property type="entry name" value="Ald_Oxase/Xan_DH_a/b_sf"/>
</dbReference>
<dbReference type="SMART" id="SM01008">
    <property type="entry name" value="Ald_Xan_dh_C"/>
    <property type="match status" value="1"/>
</dbReference>
<dbReference type="GO" id="GO:0005506">
    <property type="term" value="F:iron ion binding"/>
    <property type="evidence" value="ECO:0007669"/>
    <property type="project" value="InterPro"/>
</dbReference>
<evidence type="ECO:0000256" key="2">
    <source>
        <dbReference type="ARBA" id="ARBA00023002"/>
    </source>
</evidence>
<dbReference type="GO" id="GO:0016491">
    <property type="term" value="F:oxidoreductase activity"/>
    <property type="evidence" value="ECO:0007669"/>
    <property type="project" value="UniProtKB-KW"/>
</dbReference>
<dbReference type="Pfam" id="PF01315">
    <property type="entry name" value="Ald_Xan_dh_C"/>
    <property type="match status" value="1"/>
</dbReference>
<accession>A0A7C9RV63</accession>
<keyword evidence="2" id="KW-0560">Oxidoreductase</keyword>
<dbReference type="SUPFAM" id="SSF54665">
    <property type="entry name" value="CO dehydrogenase molybdoprotein N-domain-like"/>
    <property type="match status" value="1"/>
</dbReference>
<dbReference type="Gene3D" id="3.30.365.10">
    <property type="entry name" value="Aldehyde oxidase/xanthine dehydrogenase, molybdopterin binding domain"/>
    <property type="match status" value="4"/>
</dbReference>
<name>A0A7C9RV63_9PSEU</name>
<dbReference type="Proteomes" id="UP000481360">
    <property type="component" value="Unassembled WGS sequence"/>
</dbReference>
<sequence>MIGHDVDRVDGRIKVTGAAPYAADTKIPGVTYGYLVTSTVGRGQITGMDTAAALASPGVLAVYTPFNPLKLFAYVQEQNDERLPPLQDKEIRFFGQAIGFVVAETWEQARDAAGLITTTYQQQPPITEFPGRTLQKFDEVEEVVGAQTLGDITFTASYTTPFQHHCAMEPHATVATWNNDHLTVYTVSQGALLVQRRLSETLGVDPVKIHVLSPHVGGGFGGKWGNWAQVPLACAASRALGRPVKAVLTREQVFAMAGHRPMTRQTISMTCTADGKLTSIVNDGVTSRGLGGNWSESVANWTLTTYASPNIRVTKTIMPLNLGAATVMRAPGEANGSFALESAMDELAEQLGIDPVEMRLRNYATLVPNTGKPWSSKHLDECYRRGAEEFGWSRRAKQVRATVDGDWLVGTGMATATYGASRGQASIKVRLYPNGTASVSGTAADLGTGQYTVFAILAADELGIPVARVRPELGDSTSPAAANAGGSNSTCTNGPAVQVAARSVQTELITLAVTNPRSPFHGKDPASIVYRDGSVSSGGLTMSFGTLLTTCDVGGVEAIGTSPRLVDPEHGYRSFGAHFCEVRVHRLTGEPRVTRWLSVCDAGTIVNTKAARSQIQGAVVMGIGQALLEATEVDASARFTNANLASYLVPVHADVPRIDVRFLDHPDPLVSGLGAKGIGELGIVGVAGAIANAVHHATGVRVRDLPITLDKLLG</sequence>
<dbReference type="RefSeq" id="WP_166052015.1">
    <property type="nucleotide sequence ID" value="NZ_JAAMPJ010000010.1"/>
</dbReference>